<reference evidence="3" key="1">
    <citation type="journal article" date="2019" name="Int. J. Syst. Evol. Microbiol.">
        <title>The Global Catalogue of Microorganisms (GCM) 10K type strain sequencing project: providing services to taxonomists for standard genome sequencing and annotation.</title>
        <authorList>
            <consortium name="The Broad Institute Genomics Platform"/>
            <consortium name="The Broad Institute Genome Sequencing Center for Infectious Disease"/>
            <person name="Wu L."/>
            <person name="Ma J."/>
        </authorList>
    </citation>
    <scope>NUCLEOTIDE SEQUENCE [LARGE SCALE GENOMIC DNA]</scope>
    <source>
        <strain evidence="3">CGMCC 4.7317</strain>
    </source>
</reference>
<evidence type="ECO:0000313" key="2">
    <source>
        <dbReference type="EMBL" id="MFC6239577.1"/>
    </source>
</evidence>
<name>A0ABW1T5M5_9ACTN</name>
<proteinExistence type="predicted"/>
<comment type="caution">
    <text evidence="2">The sequence shown here is derived from an EMBL/GenBank/DDBJ whole genome shotgun (WGS) entry which is preliminary data.</text>
</comment>
<evidence type="ECO:0000313" key="3">
    <source>
        <dbReference type="Proteomes" id="UP001596138"/>
    </source>
</evidence>
<dbReference type="PROSITE" id="PS51257">
    <property type="entry name" value="PROKAR_LIPOPROTEIN"/>
    <property type="match status" value="1"/>
</dbReference>
<gene>
    <name evidence="2" type="ORF">ACFQGU_17030</name>
</gene>
<accession>A0ABW1T5M5</accession>
<organism evidence="2 3">
    <name type="scientific">Longivirga aurantiaca</name>
    <dbReference type="NCBI Taxonomy" id="1837743"/>
    <lineage>
        <taxon>Bacteria</taxon>
        <taxon>Bacillati</taxon>
        <taxon>Actinomycetota</taxon>
        <taxon>Actinomycetes</taxon>
        <taxon>Sporichthyales</taxon>
        <taxon>Sporichthyaceae</taxon>
        <taxon>Longivirga</taxon>
    </lineage>
</organism>
<keyword evidence="3" id="KW-1185">Reference proteome</keyword>
<sequence>MRIRTYAAVGVTLLALTACGSSGGASDTSSAAVPSETAADVAWAESVCQRADELDASVAAIASSVSIDPQAGDVLDQLQQQIVAAVDTVKGDVVDLAGAVADVPKGSDPALTAASEQLTADKAALEASIDALKTAATAFSEAEGVLGKVTAFGAVSTAAGQVGDSAKAFGTSLSNVSETGGAAAEAAFAAAPTCQARKAS</sequence>
<dbReference type="Proteomes" id="UP001596138">
    <property type="component" value="Unassembled WGS sequence"/>
</dbReference>
<dbReference type="RefSeq" id="WP_386768892.1">
    <property type="nucleotide sequence ID" value="NZ_JBHSTI010000051.1"/>
</dbReference>
<feature type="signal peptide" evidence="1">
    <location>
        <begin position="1"/>
        <end position="20"/>
    </location>
</feature>
<feature type="chain" id="PRO_5045692957" evidence="1">
    <location>
        <begin position="21"/>
        <end position="200"/>
    </location>
</feature>
<evidence type="ECO:0000256" key="1">
    <source>
        <dbReference type="SAM" id="SignalP"/>
    </source>
</evidence>
<dbReference type="EMBL" id="JBHSTI010000051">
    <property type="protein sequence ID" value="MFC6239577.1"/>
    <property type="molecule type" value="Genomic_DNA"/>
</dbReference>
<protein>
    <submittedName>
        <fullName evidence="2">Uncharacterized protein</fullName>
    </submittedName>
</protein>
<keyword evidence="1" id="KW-0732">Signal</keyword>